<name>A0A135I7C5_9GAMM</name>
<feature type="transmembrane region" description="Helical" evidence="1">
    <location>
        <begin position="9"/>
        <end position="25"/>
    </location>
</feature>
<keyword evidence="3" id="KW-1185">Reference proteome</keyword>
<feature type="transmembrane region" description="Helical" evidence="1">
    <location>
        <begin position="193"/>
        <end position="211"/>
    </location>
</feature>
<evidence type="ECO:0000256" key="1">
    <source>
        <dbReference type="SAM" id="Phobius"/>
    </source>
</evidence>
<feature type="transmembrane region" description="Helical" evidence="1">
    <location>
        <begin position="168"/>
        <end position="187"/>
    </location>
</feature>
<dbReference type="AlphaFoldDB" id="A0A135I7C5"/>
<organism evidence="2 3">
    <name type="scientific">Enterovibrio coralii</name>
    <dbReference type="NCBI Taxonomy" id="294935"/>
    <lineage>
        <taxon>Bacteria</taxon>
        <taxon>Pseudomonadati</taxon>
        <taxon>Pseudomonadota</taxon>
        <taxon>Gammaproteobacteria</taxon>
        <taxon>Vibrionales</taxon>
        <taxon>Vibrionaceae</taxon>
        <taxon>Enterovibrio</taxon>
    </lineage>
</organism>
<sequence>MGQFYPDRLFVLFGFILCYLVYFRVNILATISVAIIVILLNERAALIGGGIMLLLPFTNTKKSCSAKEISPYLIIGGAMLFYSFLVKTYMLSNQYYDSFLPSSFTDLYSRFSLDAFRDNLLTLILVSLPLLLACLGNLKLAFLSFIIMSPNIIGNVGGAEKVGWLTHYHSYYFPILVFSGAVGYSEWMSKYKTKAKFLLIFPSVILSLYIYNSEITSKRLPSIEEQQKSFISFEHLVMGLPTGYDIRSDVESKVQLGKNVVTDELGMALLKDKAEVSLFPLSIKDSDYLFIPCEWTRHDTFNNSALPLEWFKQNDFETKFFERINALDRCFYRKK</sequence>
<keyword evidence="1" id="KW-1133">Transmembrane helix</keyword>
<evidence type="ECO:0000313" key="3">
    <source>
        <dbReference type="Proteomes" id="UP000070529"/>
    </source>
</evidence>
<accession>A0A135I7C5</accession>
<evidence type="ECO:0000313" key="2">
    <source>
        <dbReference type="EMBL" id="KXF81353.1"/>
    </source>
</evidence>
<feature type="transmembrane region" description="Helical" evidence="1">
    <location>
        <begin position="120"/>
        <end position="147"/>
    </location>
</feature>
<reference evidence="2 3" key="1">
    <citation type="submission" date="2015-11" db="EMBL/GenBank/DDBJ databases">
        <title>Genomic Taxonomy of the Vibrionaceae.</title>
        <authorList>
            <person name="Gomez-Gil B."/>
            <person name="Enciso-Ibarra J."/>
        </authorList>
    </citation>
    <scope>NUCLEOTIDE SEQUENCE [LARGE SCALE GENOMIC DNA]</scope>
    <source>
        <strain evidence="2 3">CAIM 912</strain>
    </source>
</reference>
<protein>
    <submittedName>
        <fullName evidence="2">Uncharacterized protein</fullName>
    </submittedName>
</protein>
<feature type="transmembrane region" description="Helical" evidence="1">
    <location>
        <begin position="69"/>
        <end position="90"/>
    </location>
</feature>
<gene>
    <name evidence="2" type="ORF">ATN88_01005</name>
</gene>
<proteinExistence type="predicted"/>
<feature type="transmembrane region" description="Helical" evidence="1">
    <location>
        <begin position="31"/>
        <end position="57"/>
    </location>
</feature>
<dbReference type="Proteomes" id="UP000070529">
    <property type="component" value="Unassembled WGS sequence"/>
</dbReference>
<comment type="caution">
    <text evidence="2">The sequence shown here is derived from an EMBL/GenBank/DDBJ whole genome shotgun (WGS) entry which is preliminary data.</text>
</comment>
<keyword evidence="1" id="KW-0472">Membrane</keyword>
<keyword evidence="1" id="KW-0812">Transmembrane</keyword>
<dbReference type="EMBL" id="LNTY01000034">
    <property type="protein sequence ID" value="KXF81353.1"/>
    <property type="molecule type" value="Genomic_DNA"/>
</dbReference>